<reference evidence="2 3" key="1">
    <citation type="submission" date="2020-08" db="EMBL/GenBank/DDBJ databases">
        <title>Functional genomics of gut bacteria from endangered species of beetles.</title>
        <authorList>
            <person name="Carlos-Shanley C."/>
        </authorList>
    </citation>
    <scope>NUCLEOTIDE SEQUENCE [LARGE SCALE GENOMIC DNA]</scope>
    <source>
        <strain evidence="2 3">S00123</strain>
    </source>
</reference>
<evidence type="ECO:0000313" key="3">
    <source>
        <dbReference type="Proteomes" id="UP000539957"/>
    </source>
</evidence>
<feature type="domain" description="NAD(+) hydrolase ThsA Sir2/TIR-associating SLOG" evidence="1">
    <location>
        <begin position="266"/>
        <end position="477"/>
    </location>
</feature>
<dbReference type="RefSeq" id="WP_184272801.1">
    <property type="nucleotide sequence ID" value="NZ_JACHKY010000006.1"/>
</dbReference>
<gene>
    <name evidence="2" type="ORF">HNP32_003222</name>
</gene>
<dbReference type="InterPro" id="IPR041486">
    <property type="entry name" value="ThsA_STALD"/>
</dbReference>
<sequence>MPTSSRNRFLKDFPAALHEGVGAVFVGAGVSKAAGYPTWAELLKDIGEELGVRSSDIQDLAALAQWHISESGAATGVRNVIRQEIGKDRPVPPTLEVLARLPVRQIWTTNYDRLVERAFAVINRPVDVVSGAADLSLRARPGAARLYKMHGSVDRMDDIVISTDDYELYRSKRGAFLPLLQAHLSSMSVLFIGLSLTDPNVRHVLSLIRESFTEAPPEHFAIVKPPSLADCSSEDEFRARTAQHKHWAKDLRRYGLRTIEVEHYDEIPELMRQVERRVAAMRVWVSGSWPLDFDDGRAGDLYRLSEAVGGLIADTGRDLVSGSGLLVGPAVIGGFIDRLRQDGGWDLDRRLIVRPFPQPLTDREPDQKRWTALRAEMARQAGIVIFLGGAKLEGGSQIVADGVLKEFEVAREAGAFILPIGATGGAAEQIAQDLTGSAIPSQGASAARPTDEELAVLSNQATTPDKLLKLVREILQRLAKPQDDN</sequence>
<dbReference type="AlphaFoldDB" id="A0A7W7IS01"/>
<dbReference type="Proteomes" id="UP000539957">
    <property type="component" value="Unassembled WGS sequence"/>
</dbReference>
<keyword evidence="3" id="KW-1185">Reference proteome</keyword>
<protein>
    <recommendedName>
        <fullName evidence="1">NAD(+) hydrolase ThsA Sir2/TIR-associating SLOG domain-containing protein</fullName>
    </recommendedName>
</protein>
<evidence type="ECO:0000259" key="1">
    <source>
        <dbReference type="Pfam" id="PF18185"/>
    </source>
</evidence>
<accession>A0A7W7IS01</accession>
<name>A0A7W7IS01_9CAUL</name>
<organism evidence="2 3">
    <name type="scientific">Brevundimonas bullata</name>
    <dbReference type="NCBI Taxonomy" id="13160"/>
    <lineage>
        <taxon>Bacteria</taxon>
        <taxon>Pseudomonadati</taxon>
        <taxon>Pseudomonadota</taxon>
        <taxon>Alphaproteobacteria</taxon>
        <taxon>Caulobacterales</taxon>
        <taxon>Caulobacteraceae</taxon>
        <taxon>Brevundimonas</taxon>
    </lineage>
</organism>
<dbReference type="Pfam" id="PF18185">
    <property type="entry name" value="STALD"/>
    <property type="match status" value="1"/>
</dbReference>
<comment type="caution">
    <text evidence="2">The sequence shown here is derived from an EMBL/GenBank/DDBJ whole genome shotgun (WGS) entry which is preliminary data.</text>
</comment>
<dbReference type="Pfam" id="PF13289">
    <property type="entry name" value="SIR2_2"/>
    <property type="match status" value="1"/>
</dbReference>
<proteinExistence type="predicted"/>
<dbReference type="InterPro" id="IPR029035">
    <property type="entry name" value="DHS-like_NAD/FAD-binding_dom"/>
</dbReference>
<evidence type="ECO:0000313" key="2">
    <source>
        <dbReference type="EMBL" id="MBB4799464.1"/>
    </source>
</evidence>
<dbReference type="EMBL" id="JACHKY010000006">
    <property type="protein sequence ID" value="MBB4799464.1"/>
    <property type="molecule type" value="Genomic_DNA"/>
</dbReference>
<dbReference type="SUPFAM" id="SSF52467">
    <property type="entry name" value="DHS-like NAD/FAD-binding domain"/>
    <property type="match status" value="1"/>
</dbReference>